<name>A0A6G9HEQ2_9VIRU</name>
<dbReference type="EMBL" id="MN604015">
    <property type="protein sequence ID" value="QIQ08547.1"/>
    <property type="molecule type" value="Genomic_DNA"/>
</dbReference>
<accession>A0A6G9HEQ2</accession>
<organism evidence="1">
    <name type="scientific">Carcinus maenas virus 1</name>
    <dbReference type="NCBI Taxonomy" id="2704945"/>
    <lineage>
        <taxon>Viruses</taxon>
    </lineage>
</organism>
<reference evidence="1" key="1">
    <citation type="journal article" date="2020" name="MBio">
        <title>A New Family of DNA Viruses Causing Disease in Crustaceans from Diverse Aquatic Biomes.</title>
        <authorList>
            <person name="Subramaniam K."/>
            <person name="Behringer D.C."/>
            <person name="Bojko J."/>
            <person name="Yutin N."/>
            <person name="Clark A.S."/>
            <person name="Bateman K.S."/>
            <person name="van Aerle R."/>
            <person name="Bass D."/>
            <person name="Kerr R.C."/>
            <person name="Koonin E.V."/>
            <person name="Stentiford G.D."/>
            <person name="Waltzek T.B."/>
        </authorList>
    </citation>
    <scope>NUCLEOTIDE SEQUENCE</scope>
</reference>
<evidence type="ECO:0000313" key="1">
    <source>
        <dbReference type="EMBL" id="QIQ08547.1"/>
    </source>
</evidence>
<proteinExistence type="predicted"/>
<sequence>MSSSAIPQVELGMTGKGYPRILVRPYEGDWCTRVTSTSKRSRMADAGDKEMLRSNFREDYLYLSKEDHKNIITYYDTVTFTAKKGTATKEMRLEFVIDNTAQSKHANSLSALSLQDHVKIIDGFVTKPEQMKSLVRYQREDKAICINYSDKEDMFSHMEPEDAFKQVRQANVCGFSLLSVMGECIDPNDRRMVSLTTTDGDGIGASADCGGGGGGGLSAQVDGVGLSAQVDGVGCGRKAYHANVMKGTSTGKRFKPVEFNYAQGTRMCIYNVIVMIQEEEDDDENKENQPPPTMVFCRNCQHNCQSGAVH</sequence>
<gene>
    <name evidence="1" type="primary">ORF40</name>
</gene>
<protein>
    <submittedName>
        <fullName evidence="1">Uncharacterized protein</fullName>
    </submittedName>
</protein>